<gene>
    <name evidence="2" type="ORF">ALTATR162_LOCUS7477</name>
</gene>
<dbReference type="GeneID" id="67019481"/>
<keyword evidence="3" id="KW-1185">Reference proteome</keyword>
<evidence type="ECO:0000313" key="2">
    <source>
        <dbReference type="EMBL" id="CAG5172454.1"/>
    </source>
</evidence>
<evidence type="ECO:0000313" key="3">
    <source>
        <dbReference type="Proteomes" id="UP000676310"/>
    </source>
</evidence>
<feature type="coiled-coil region" evidence="1">
    <location>
        <begin position="229"/>
        <end position="263"/>
    </location>
</feature>
<keyword evidence="1" id="KW-0175">Coiled coil</keyword>
<proteinExistence type="predicted"/>
<dbReference type="Proteomes" id="UP000676310">
    <property type="component" value="Unassembled WGS sequence"/>
</dbReference>
<evidence type="ECO:0000256" key="1">
    <source>
        <dbReference type="SAM" id="Coils"/>
    </source>
</evidence>
<reference evidence="2" key="1">
    <citation type="submission" date="2021-05" db="EMBL/GenBank/DDBJ databases">
        <authorList>
            <person name="Stam R."/>
        </authorList>
    </citation>
    <scope>NUCLEOTIDE SEQUENCE</scope>
    <source>
        <strain evidence="2">CS162</strain>
    </source>
</reference>
<dbReference type="AlphaFoldDB" id="A0A8J2N1H7"/>
<accession>A0A8J2N1H7</accession>
<organism evidence="2 3">
    <name type="scientific">Alternaria atra</name>
    <dbReference type="NCBI Taxonomy" id="119953"/>
    <lineage>
        <taxon>Eukaryota</taxon>
        <taxon>Fungi</taxon>
        <taxon>Dikarya</taxon>
        <taxon>Ascomycota</taxon>
        <taxon>Pezizomycotina</taxon>
        <taxon>Dothideomycetes</taxon>
        <taxon>Pleosporomycetidae</taxon>
        <taxon>Pleosporales</taxon>
        <taxon>Pleosporineae</taxon>
        <taxon>Pleosporaceae</taxon>
        <taxon>Alternaria</taxon>
        <taxon>Alternaria sect. Ulocladioides</taxon>
    </lineage>
</organism>
<dbReference type="RefSeq" id="XP_043171040.1">
    <property type="nucleotide sequence ID" value="XM_043315105.1"/>
</dbReference>
<dbReference type="OrthoDB" id="5324692at2759"/>
<sequence>MWLFQQGQPDLSLLGEIASIQRDKDGICPNFNMEDPEVKKGGKPAVTRTWYCLRDPKNGSLVEEMTACSDCVAHINIIFPCLKPLFAPVADGQALLATCDLMTQGDGQQRCLEYVDKIASVAESTLETKTRDVTPLIDFVKKWGPVPACQKGKLVTGEKQYSFQSLGSEFTACEDCYLKYMEPLYSSSPQPAILSQLKAEGPHPNGFMCDLFSPRLQSYFTDVCRTNDLSTFRQKLQARNNKMQELNIQLGRMKQEYQQLKMQENMHMSQMRIAQSQATTASIQWNVSGWIGPPIDWTMTNAQMAKASEKAMQAAIIKDNMTAMEREWADHWK</sequence>
<protein>
    <submittedName>
        <fullName evidence="2">Uncharacterized protein</fullName>
    </submittedName>
</protein>
<comment type="caution">
    <text evidence="2">The sequence shown here is derived from an EMBL/GenBank/DDBJ whole genome shotgun (WGS) entry which is preliminary data.</text>
</comment>
<dbReference type="EMBL" id="CAJRGZ010000022">
    <property type="protein sequence ID" value="CAG5172454.1"/>
    <property type="molecule type" value="Genomic_DNA"/>
</dbReference>
<name>A0A8J2N1H7_9PLEO</name>